<evidence type="ECO:0000256" key="3">
    <source>
        <dbReference type="ARBA" id="ARBA00022801"/>
    </source>
</evidence>
<keyword evidence="5" id="KW-0143">Chaperone</keyword>
<dbReference type="CDD" id="cd00009">
    <property type="entry name" value="AAA"/>
    <property type="match status" value="1"/>
</dbReference>
<dbReference type="SUPFAM" id="SSF52540">
    <property type="entry name" value="P-loop containing nucleoside triphosphate hydrolases"/>
    <property type="match status" value="1"/>
</dbReference>
<dbReference type="Pfam" id="PF12592">
    <property type="entry name" value="ATPase_RavA_C"/>
    <property type="match status" value="1"/>
</dbReference>
<dbReference type="Proteomes" id="UP001499988">
    <property type="component" value="Unassembled WGS sequence"/>
</dbReference>
<dbReference type="Pfam" id="PF17868">
    <property type="entry name" value="AAA_lid_8"/>
    <property type="match status" value="1"/>
</dbReference>
<dbReference type="Pfam" id="PF20265">
    <property type="entry name" value="LARA_dom"/>
    <property type="match status" value="1"/>
</dbReference>
<dbReference type="SMART" id="SM00382">
    <property type="entry name" value="AAA"/>
    <property type="match status" value="1"/>
</dbReference>
<evidence type="ECO:0000256" key="4">
    <source>
        <dbReference type="ARBA" id="ARBA00022840"/>
    </source>
</evidence>
<dbReference type="PANTHER" id="PTHR32204">
    <property type="entry name" value="ATPASE RAVA"/>
    <property type="match status" value="1"/>
</dbReference>
<organism evidence="7 8">
    <name type="scientific">Ferrimonas pelagia</name>
    <dbReference type="NCBI Taxonomy" id="1177826"/>
    <lineage>
        <taxon>Bacteria</taxon>
        <taxon>Pseudomonadati</taxon>
        <taxon>Pseudomonadota</taxon>
        <taxon>Gammaproteobacteria</taxon>
        <taxon>Alteromonadales</taxon>
        <taxon>Ferrimonadaceae</taxon>
        <taxon>Ferrimonas</taxon>
    </lineage>
</organism>
<dbReference type="InterPro" id="IPR046898">
    <property type="entry name" value="RavA_LARA_dom"/>
</dbReference>
<comment type="caution">
    <text evidence="7">The sequence shown here is derived from an EMBL/GenBank/DDBJ whole genome shotgun (WGS) entry which is preliminary data.</text>
</comment>
<evidence type="ECO:0000313" key="8">
    <source>
        <dbReference type="Proteomes" id="UP001499988"/>
    </source>
</evidence>
<dbReference type="InterPro" id="IPR045427">
    <property type="entry name" value="MoxR"/>
</dbReference>
<dbReference type="InterPro" id="IPR003593">
    <property type="entry name" value="AAA+_ATPase"/>
</dbReference>
<dbReference type="RefSeq" id="WP_345336304.1">
    <property type="nucleotide sequence ID" value="NZ_BAABJZ010000094.1"/>
</dbReference>
<sequence>MYDEQQRLAIRVSRLVQALSSGVLERDRAFKLCLLAALTGESVFLLGPPGIGKSLVARRIMHAFEEGGAFEYLMNRFSTPEELFGPLSIQALKDEGRYERLTEGYLPEASVVFLDEIWKAGPAILNTLLTVVNEKVYRNGNQTLKVPMRLLITASNELPDGDSSLEPLYDRMLLRVYADKVSQKQNFKQMVSDSTDMYADPVPAELKITEAEYADWQQAVKEVSLPDSCFEKIYQLKRLVETRQEEHPELDLYISDRRWKKSVALLRASAFFNGRMAVSPTDILVLRNCLWRDLPTRELIQTAMSEYAREVAYDQREIRQQLLFLHGELERVALLRVDALTPRTVKTNGLRGERYELDLNEASLSERPGVGEMVTLLPLTMQTPMHLELDEPAQQVRMAANEVQKAVAHGGGIVPGFINDHDKQAYPIRLGLDAEHRLVLKDVANREIAVGALGPWPASRLTRQEWLDELVQITGQVGQLERQLAEQRALFIRTVPHNFIDTDLTDMVTESLDQLAEQMVALRQSMSDGETLWQTIQVAYDSQ</sequence>
<keyword evidence="4" id="KW-0067">ATP-binding</keyword>
<reference evidence="8" key="1">
    <citation type="journal article" date="2019" name="Int. J. Syst. Evol. Microbiol.">
        <title>The Global Catalogue of Microorganisms (GCM) 10K type strain sequencing project: providing services to taxonomists for standard genome sequencing and annotation.</title>
        <authorList>
            <consortium name="The Broad Institute Genomics Platform"/>
            <consortium name="The Broad Institute Genome Sequencing Center for Infectious Disease"/>
            <person name="Wu L."/>
            <person name="Ma J."/>
        </authorList>
    </citation>
    <scope>NUCLEOTIDE SEQUENCE [LARGE SCALE GENOMIC DNA]</scope>
    <source>
        <strain evidence="8">JCM 18401</strain>
    </source>
</reference>
<dbReference type="InterPro" id="IPR050513">
    <property type="entry name" value="RavA_ATPases"/>
</dbReference>
<keyword evidence="3" id="KW-0378">Hydrolase</keyword>
<keyword evidence="8" id="KW-1185">Reference proteome</keyword>
<evidence type="ECO:0000256" key="5">
    <source>
        <dbReference type="ARBA" id="ARBA00023186"/>
    </source>
</evidence>
<dbReference type="InterPro" id="IPR027417">
    <property type="entry name" value="P-loop_NTPase"/>
</dbReference>
<evidence type="ECO:0000256" key="2">
    <source>
        <dbReference type="ARBA" id="ARBA00022741"/>
    </source>
</evidence>
<dbReference type="Gene3D" id="3.40.50.300">
    <property type="entry name" value="P-loop containing nucleotide triphosphate hydrolases"/>
    <property type="match status" value="1"/>
</dbReference>
<evidence type="ECO:0000313" key="7">
    <source>
        <dbReference type="EMBL" id="GAA4895178.1"/>
    </source>
</evidence>
<feature type="domain" description="AAA+ ATPase" evidence="6">
    <location>
        <begin position="39"/>
        <end position="188"/>
    </location>
</feature>
<dbReference type="InterPro" id="IPR041538">
    <property type="entry name" value="RavA-like_AAA_lid"/>
</dbReference>
<keyword evidence="1" id="KW-0963">Cytoplasm</keyword>
<dbReference type="EMBL" id="BAABJZ010000094">
    <property type="protein sequence ID" value="GAA4895178.1"/>
    <property type="molecule type" value="Genomic_DNA"/>
</dbReference>
<proteinExistence type="predicted"/>
<evidence type="ECO:0000256" key="1">
    <source>
        <dbReference type="ARBA" id="ARBA00022490"/>
    </source>
</evidence>
<protein>
    <submittedName>
        <fullName evidence="7">DUF3763 domain-containing protein</fullName>
    </submittedName>
</protein>
<evidence type="ECO:0000259" key="6">
    <source>
        <dbReference type="SMART" id="SM00382"/>
    </source>
</evidence>
<keyword evidence="2" id="KW-0547">Nucleotide-binding</keyword>
<name>A0ABP9F8J2_9GAMM</name>
<dbReference type="Pfam" id="PF20030">
    <property type="entry name" value="bpMoxR"/>
    <property type="match status" value="1"/>
</dbReference>
<dbReference type="PANTHER" id="PTHR32204:SF0">
    <property type="entry name" value="ATPASE RAVA"/>
    <property type="match status" value="1"/>
</dbReference>
<gene>
    <name evidence="7" type="ORF">GCM10023333_30470</name>
</gene>
<dbReference type="InterPro" id="IPR022547">
    <property type="entry name" value="ATPase_RavA_C"/>
</dbReference>
<dbReference type="PRINTS" id="PR00300">
    <property type="entry name" value="CLPPROTEASEA"/>
</dbReference>
<accession>A0ABP9F8J2</accession>
<dbReference type="InterPro" id="IPR001270">
    <property type="entry name" value="ClpA/B"/>
</dbReference>